<evidence type="ECO:0000256" key="5">
    <source>
        <dbReference type="ARBA" id="ARBA00022496"/>
    </source>
</evidence>
<dbReference type="InterPro" id="IPR039426">
    <property type="entry name" value="TonB-dep_rcpt-like"/>
</dbReference>
<evidence type="ECO:0000256" key="8">
    <source>
        <dbReference type="ARBA" id="ARBA00023004"/>
    </source>
</evidence>
<dbReference type="Pfam" id="PF11741">
    <property type="entry name" value="AMIN"/>
    <property type="match status" value="1"/>
</dbReference>
<dbReference type="PROSITE" id="PS52016">
    <property type="entry name" value="TONB_DEPENDENT_REC_3"/>
    <property type="match status" value="1"/>
</dbReference>
<evidence type="ECO:0000256" key="9">
    <source>
        <dbReference type="ARBA" id="ARBA00023065"/>
    </source>
</evidence>
<comment type="subcellular location">
    <subcellularLocation>
        <location evidence="1 13">Cell outer membrane</location>
        <topology evidence="1 13">Multi-pass membrane protein</topology>
    </subcellularLocation>
</comment>
<keyword evidence="6 13" id="KW-0812">Transmembrane</keyword>
<evidence type="ECO:0000256" key="12">
    <source>
        <dbReference type="ARBA" id="ARBA00023237"/>
    </source>
</evidence>
<feature type="signal peptide" evidence="15">
    <location>
        <begin position="1"/>
        <end position="24"/>
    </location>
</feature>
<dbReference type="Pfam" id="PF07715">
    <property type="entry name" value="Plug"/>
    <property type="match status" value="1"/>
</dbReference>
<protein>
    <submittedName>
        <fullName evidence="19">TonB-dependent siderophore receptor</fullName>
    </submittedName>
</protein>
<proteinExistence type="inferred from homology"/>
<dbReference type="CDD" id="cd01347">
    <property type="entry name" value="ligand_gated_channel"/>
    <property type="match status" value="1"/>
</dbReference>
<comment type="caution">
    <text evidence="19">The sequence shown here is derived from an EMBL/GenBank/DDBJ whole genome shotgun (WGS) entry which is preliminary data.</text>
</comment>
<feature type="chain" id="PRO_5035476298" evidence="15">
    <location>
        <begin position="25"/>
        <end position="880"/>
    </location>
</feature>
<evidence type="ECO:0000256" key="6">
    <source>
        <dbReference type="ARBA" id="ARBA00022692"/>
    </source>
</evidence>
<dbReference type="PANTHER" id="PTHR32552:SF68">
    <property type="entry name" value="FERRICHROME OUTER MEMBRANE TRANSPORTER_PHAGE RECEPTOR"/>
    <property type="match status" value="1"/>
</dbReference>
<dbReference type="EMBL" id="WVIC01000017">
    <property type="protein sequence ID" value="NCJ06833.1"/>
    <property type="molecule type" value="Genomic_DNA"/>
</dbReference>
<evidence type="ECO:0000256" key="15">
    <source>
        <dbReference type="SAM" id="SignalP"/>
    </source>
</evidence>
<keyword evidence="10 14" id="KW-0798">TonB box</keyword>
<keyword evidence="20" id="KW-1185">Reference proteome</keyword>
<dbReference type="InterPro" id="IPR012910">
    <property type="entry name" value="Plug_dom"/>
</dbReference>
<evidence type="ECO:0000259" key="18">
    <source>
        <dbReference type="Pfam" id="PF11741"/>
    </source>
</evidence>
<keyword evidence="9" id="KW-0406">Ion transport</keyword>
<evidence type="ECO:0000256" key="13">
    <source>
        <dbReference type="PROSITE-ProRule" id="PRU01360"/>
    </source>
</evidence>
<dbReference type="PANTHER" id="PTHR32552">
    <property type="entry name" value="FERRICHROME IRON RECEPTOR-RELATED"/>
    <property type="match status" value="1"/>
</dbReference>
<feature type="domain" description="TonB-dependent receptor-like beta-barrel" evidence="16">
    <location>
        <begin position="412"/>
        <end position="849"/>
    </location>
</feature>
<evidence type="ECO:0000256" key="7">
    <source>
        <dbReference type="ARBA" id="ARBA00022729"/>
    </source>
</evidence>
<keyword evidence="11 13" id="KW-0472">Membrane</keyword>
<evidence type="ECO:0000256" key="10">
    <source>
        <dbReference type="ARBA" id="ARBA00023077"/>
    </source>
</evidence>
<name>A0A8K1ZZH4_9CYAN</name>
<dbReference type="AlphaFoldDB" id="A0A8K1ZZH4"/>
<comment type="similarity">
    <text evidence="2 13 14">Belongs to the TonB-dependent receptor family.</text>
</comment>
<keyword evidence="3 13" id="KW-0813">Transport</keyword>
<dbReference type="GO" id="GO:0015344">
    <property type="term" value="F:siderophore uptake transmembrane transporter activity"/>
    <property type="evidence" value="ECO:0007669"/>
    <property type="project" value="TreeGrafter"/>
</dbReference>
<evidence type="ECO:0000256" key="2">
    <source>
        <dbReference type="ARBA" id="ARBA00009810"/>
    </source>
</evidence>
<keyword evidence="4 13" id="KW-1134">Transmembrane beta strand</keyword>
<dbReference type="FunFam" id="2.170.130.10:FF:000001">
    <property type="entry name" value="Catecholate siderophore TonB-dependent receptor"/>
    <property type="match status" value="1"/>
</dbReference>
<dbReference type="InterPro" id="IPR021731">
    <property type="entry name" value="AMIN_dom"/>
</dbReference>
<keyword evidence="19" id="KW-0675">Receptor</keyword>
<dbReference type="Gene3D" id="2.40.170.20">
    <property type="entry name" value="TonB-dependent receptor, beta-barrel domain"/>
    <property type="match status" value="1"/>
</dbReference>
<dbReference type="InterPro" id="IPR036942">
    <property type="entry name" value="Beta-barrel_TonB_sf"/>
</dbReference>
<evidence type="ECO:0000313" key="19">
    <source>
        <dbReference type="EMBL" id="NCJ06833.1"/>
    </source>
</evidence>
<evidence type="ECO:0000256" key="4">
    <source>
        <dbReference type="ARBA" id="ARBA00022452"/>
    </source>
</evidence>
<evidence type="ECO:0000256" key="11">
    <source>
        <dbReference type="ARBA" id="ARBA00023136"/>
    </source>
</evidence>
<keyword evidence="5" id="KW-0410">Iron transport</keyword>
<keyword evidence="12 13" id="KW-0998">Cell outer membrane</keyword>
<gene>
    <name evidence="19" type="ORF">GS597_09990</name>
</gene>
<organism evidence="19 20">
    <name type="scientific">Petrachloros mirabilis ULC683</name>
    <dbReference type="NCBI Taxonomy" id="2781853"/>
    <lineage>
        <taxon>Bacteria</taxon>
        <taxon>Bacillati</taxon>
        <taxon>Cyanobacteriota</taxon>
        <taxon>Cyanophyceae</taxon>
        <taxon>Synechococcales</taxon>
        <taxon>Petrachlorosaceae</taxon>
        <taxon>Petrachloros</taxon>
        <taxon>Petrachloros mirabilis</taxon>
    </lineage>
</organism>
<dbReference type="InterPro" id="IPR037066">
    <property type="entry name" value="Plug_dom_sf"/>
</dbReference>
<reference evidence="19" key="1">
    <citation type="submission" date="2019-12" db="EMBL/GenBank/DDBJ databases">
        <title>High-Quality draft genome sequences of three cyanobacteria isolated from the limestone walls of the Old Cathedral of Coimbra.</title>
        <authorList>
            <person name="Tiago I."/>
            <person name="Soares F."/>
            <person name="Portugal A."/>
        </authorList>
    </citation>
    <scope>NUCLEOTIDE SEQUENCE [LARGE SCALE GENOMIC DNA]</scope>
    <source>
        <strain evidence="19">C</strain>
    </source>
</reference>
<dbReference type="GO" id="GO:0009279">
    <property type="term" value="C:cell outer membrane"/>
    <property type="evidence" value="ECO:0007669"/>
    <property type="project" value="UniProtKB-SubCell"/>
</dbReference>
<dbReference type="FunFam" id="2.40.170.20:FF:000005">
    <property type="entry name" value="TonB-dependent siderophore receptor"/>
    <property type="match status" value="1"/>
</dbReference>
<dbReference type="GO" id="GO:0015891">
    <property type="term" value="P:siderophore transport"/>
    <property type="evidence" value="ECO:0007669"/>
    <property type="project" value="InterPro"/>
</dbReference>
<dbReference type="GO" id="GO:0038023">
    <property type="term" value="F:signaling receptor activity"/>
    <property type="evidence" value="ECO:0007669"/>
    <property type="project" value="InterPro"/>
</dbReference>
<dbReference type="Gene3D" id="2.170.130.10">
    <property type="entry name" value="TonB-dependent receptor, plug domain"/>
    <property type="match status" value="1"/>
</dbReference>
<dbReference type="InterPro" id="IPR010105">
    <property type="entry name" value="TonB_sidphr_rcpt"/>
</dbReference>
<feature type="domain" description="AMIN" evidence="18">
    <location>
        <begin position="101"/>
        <end position="195"/>
    </location>
</feature>
<dbReference type="Proteomes" id="UP000607397">
    <property type="component" value="Unassembled WGS sequence"/>
</dbReference>
<dbReference type="SUPFAM" id="SSF56935">
    <property type="entry name" value="Porins"/>
    <property type="match status" value="1"/>
</dbReference>
<sequence length="880" mass="95696">MNQIQVLALSVGVLAVLAGQSVQAETIVTNPVPGEASAVRRPLSSEQSQLQITDDLTQVTDDQGQQPNNNIFYLSDFDQPATTIDEWMAQIAQSLVQVTGVRVNATETGLEITLETSEPLESPSTSVVGNALIAEISNAVLALPEGDAFEQFGPAEGIALVSVTGLPGDRVRVSITGAEAAPQAQVGVEAGNLVLSVVPGVAQVGDGDNAIQIVVTGEGDTGYRVDRASTATRTDTPIRDVPQSIQVVPRQVLEDQRPNSLSDALRNVSGISAGNSSLQFFESPIIRGFDAAQSIFTNGTRNTVGGFTLTFETANVERIEVLKGPASVLYGGAEPGGIINLVTELPLADPYYAVQGTVGNFDFYSPSIDFSGPLNEDRTIRYRLNALYQDSGTFIDFVDIERLFIAPVLSFQLGENTNLIVEASYQRRSQTSIPGLPAAGTVLPNPLGEVDRSRFLGDPDFSETGFEATIIGYRLEHEFSENWSIQNAFRAEFGNIITNRNIRPIRLEADNKTVNRRAGFTTGNRQGYSLQTDVIGEVQTGSISHELLFGLELRRFNNTFEQFGGSAPSIDLFEPMYGLPPLNILQNSGGDAKDSFVGVYAQDLIAITDNLKFLIGGRFDWAEQLYTDTFAGIEATPQSDTAFSPRLGVVYQPIEPISLYASYSRSFQPQGGFGFRNTDETPFEPTIGEQFEVGVKTDFLDGRLSATLAAYQLTRQNDIVSDPNDPNFFIQVGERRSRGIELDMIGEILPGWNLIASYAYTDAEITEDTSGFEGNRPNNVPRHSGSLWTTYEIQSGDFQGLGFGAGIFVVGDRPADLANTFELPGYVRTDAAIFYRRDNWQAQLNFQNLFDVDYFESANSINRVVPGPPFTIRGTVSVRF</sequence>
<keyword evidence="8" id="KW-0408">Iron</keyword>
<feature type="domain" description="TonB-dependent receptor plug" evidence="17">
    <location>
        <begin position="238"/>
        <end position="338"/>
    </location>
</feature>
<dbReference type="RefSeq" id="WP_161825309.1">
    <property type="nucleotide sequence ID" value="NZ_WVIC01000017.1"/>
</dbReference>
<dbReference type="Pfam" id="PF00593">
    <property type="entry name" value="TonB_dep_Rec_b-barrel"/>
    <property type="match status" value="1"/>
</dbReference>
<evidence type="ECO:0000313" key="20">
    <source>
        <dbReference type="Proteomes" id="UP000607397"/>
    </source>
</evidence>
<keyword evidence="7 15" id="KW-0732">Signal</keyword>
<evidence type="ECO:0000259" key="16">
    <source>
        <dbReference type="Pfam" id="PF00593"/>
    </source>
</evidence>
<evidence type="ECO:0000256" key="1">
    <source>
        <dbReference type="ARBA" id="ARBA00004571"/>
    </source>
</evidence>
<evidence type="ECO:0000256" key="3">
    <source>
        <dbReference type="ARBA" id="ARBA00022448"/>
    </source>
</evidence>
<evidence type="ECO:0000259" key="17">
    <source>
        <dbReference type="Pfam" id="PF07715"/>
    </source>
</evidence>
<dbReference type="NCBIfam" id="TIGR01783">
    <property type="entry name" value="TonB-siderophor"/>
    <property type="match status" value="1"/>
</dbReference>
<evidence type="ECO:0000256" key="14">
    <source>
        <dbReference type="RuleBase" id="RU003357"/>
    </source>
</evidence>
<accession>A0A8K1ZZH4</accession>
<dbReference type="InterPro" id="IPR000531">
    <property type="entry name" value="Beta-barrel_TonB"/>
</dbReference>